<protein>
    <submittedName>
        <fullName evidence="2">Uncharacterized protein</fullName>
    </submittedName>
</protein>
<dbReference type="HOGENOM" id="CLU_2794782_0_0_1"/>
<keyword evidence="1" id="KW-0472">Membrane</keyword>
<sequence length="68" mass="7491">MPVSLWYMIHSLLAKIAWCPATVVLVWRRTGPSGPSVRQGLMGFALYDARLIHRVAEAALDTPEVLSA</sequence>
<gene>
    <name evidence="2" type="ORF">PHLGIDRAFT_234525</name>
</gene>
<keyword evidence="3" id="KW-1185">Reference proteome</keyword>
<name>A0A0C3S229_PHLG1</name>
<organism evidence="2 3">
    <name type="scientific">Phlebiopsis gigantea (strain 11061_1 CR5-6)</name>
    <name type="common">White-rot fungus</name>
    <name type="synonym">Peniophora gigantea</name>
    <dbReference type="NCBI Taxonomy" id="745531"/>
    <lineage>
        <taxon>Eukaryota</taxon>
        <taxon>Fungi</taxon>
        <taxon>Dikarya</taxon>
        <taxon>Basidiomycota</taxon>
        <taxon>Agaricomycotina</taxon>
        <taxon>Agaricomycetes</taxon>
        <taxon>Polyporales</taxon>
        <taxon>Phanerochaetaceae</taxon>
        <taxon>Phlebiopsis</taxon>
    </lineage>
</organism>
<dbReference type="Proteomes" id="UP000053257">
    <property type="component" value="Unassembled WGS sequence"/>
</dbReference>
<keyword evidence="1" id="KW-1133">Transmembrane helix</keyword>
<evidence type="ECO:0000256" key="1">
    <source>
        <dbReference type="SAM" id="Phobius"/>
    </source>
</evidence>
<accession>A0A0C3S229</accession>
<keyword evidence="1" id="KW-0812">Transmembrane</keyword>
<proteinExistence type="predicted"/>
<feature type="transmembrane region" description="Helical" evidence="1">
    <location>
        <begin position="6"/>
        <end position="27"/>
    </location>
</feature>
<evidence type="ECO:0000313" key="2">
    <source>
        <dbReference type="EMBL" id="KIP03567.1"/>
    </source>
</evidence>
<dbReference type="AlphaFoldDB" id="A0A0C3S229"/>
<reference evidence="2 3" key="1">
    <citation type="journal article" date="2014" name="PLoS Genet.">
        <title>Analysis of the Phlebiopsis gigantea genome, transcriptome and secretome provides insight into its pioneer colonization strategies of wood.</title>
        <authorList>
            <person name="Hori C."/>
            <person name="Ishida T."/>
            <person name="Igarashi K."/>
            <person name="Samejima M."/>
            <person name="Suzuki H."/>
            <person name="Master E."/>
            <person name="Ferreira P."/>
            <person name="Ruiz-Duenas F.J."/>
            <person name="Held B."/>
            <person name="Canessa P."/>
            <person name="Larrondo L.F."/>
            <person name="Schmoll M."/>
            <person name="Druzhinina I.S."/>
            <person name="Kubicek C.P."/>
            <person name="Gaskell J.A."/>
            <person name="Kersten P."/>
            <person name="St John F."/>
            <person name="Glasner J."/>
            <person name="Sabat G."/>
            <person name="Splinter BonDurant S."/>
            <person name="Syed K."/>
            <person name="Yadav J."/>
            <person name="Mgbeahuruike A.C."/>
            <person name="Kovalchuk A."/>
            <person name="Asiegbu F.O."/>
            <person name="Lackner G."/>
            <person name="Hoffmeister D."/>
            <person name="Rencoret J."/>
            <person name="Gutierrez A."/>
            <person name="Sun H."/>
            <person name="Lindquist E."/>
            <person name="Barry K."/>
            <person name="Riley R."/>
            <person name="Grigoriev I.V."/>
            <person name="Henrissat B."/>
            <person name="Kues U."/>
            <person name="Berka R.M."/>
            <person name="Martinez A.T."/>
            <person name="Covert S.F."/>
            <person name="Blanchette R.A."/>
            <person name="Cullen D."/>
        </authorList>
    </citation>
    <scope>NUCLEOTIDE SEQUENCE [LARGE SCALE GENOMIC DNA]</scope>
    <source>
        <strain evidence="2 3">11061_1 CR5-6</strain>
    </source>
</reference>
<dbReference type="EMBL" id="KN840609">
    <property type="protein sequence ID" value="KIP03567.1"/>
    <property type="molecule type" value="Genomic_DNA"/>
</dbReference>
<evidence type="ECO:0000313" key="3">
    <source>
        <dbReference type="Proteomes" id="UP000053257"/>
    </source>
</evidence>